<comment type="caution">
    <text evidence="1">The sequence shown here is derived from an EMBL/GenBank/DDBJ whole genome shotgun (WGS) entry which is preliminary data.</text>
</comment>
<name>A0A699XJW4_TANCI</name>
<gene>
    <name evidence="1" type="ORF">Tci_930065</name>
</gene>
<protein>
    <submittedName>
        <fullName evidence="1">Uncharacterized protein</fullName>
    </submittedName>
</protein>
<dbReference type="AlphaFoldDB" id="A0A699XJW4"/>
<dbReference type="EMBL" id="BKCJ011848673">
    <property type="protein sequence ID" value="GFD58096.1"/>
    <property type="molecule type" value="Genomic_DNA"/>
</dbReference>
<organism evidence="1">
    <name type="scientific">Tanacetum cinerariifolium</name>
    <name type="common">Dalmatian daisy</name>
    <name type="synonym">Chrysanthemum cinerariifolium</name>
    <dbReference type="NCBI Taxonomy" id="118510"/>
    <lineage>
        <taxon>Eukaryota</taxon>
        <taxon>Viridiplantae</taxon>
        <taxon>Streptophyta</taxon>
        <taxon>Embryophyta</taxon>
        <taxon>Tracheophyta</taxon>
        <taxon>Spermatophyta</taxon>
        <taxon>Magnoliopsida</taxon>
        <taxon>eudicotyledons</taxon>
        <taxon>Gunneridae</taxon>
        <taxon>Pentapetalae</taxon>
        <taxon>asterids</taxon>
        <taxon>campanulids</taxon>
        <taxon>Asterales</taxon>
        <taxon>Asteraceae</taxon>
        <taxon>Asteroideae</taxon>
        <taxon>Anthemideae</taxon>
        <taxon>Anthemidinae</taxon>
        <taxon>Tanacetum</taxon>
    </lineage>
</organism>
<proteinExistence type="predicted"/>
<sequence length="59" mass="6666">MGLVLQNSILQGLVDDFPPSQWVGEMIHIRRNGCHIRFEYRPIAFGQVIGMAPIQGDQD</sequence>
<reference evidence="1" key="1">
    <citation type="journal article" date="2019" name="Sci. Rep.">
        <title>Draft genome of Tanacetum cinerariifolium, the natural source of mosquito coil.</title>
        <authorList>
            <person name="Yamashiro T."/>
            <person name="Shiraishi A."/>
            <person name="Satake H."/>
            <person name="Nakayama K."/>
        </authorList>
    </citation>
    <scope>NUCLEOTIDE SEQUENCE</scope>
</reference>
<evidence type="ECO:0000313" key="1">
    <source>
        <dbReference type="EMBL" id="GFD58096.1"/>
    </source>
</evidence>
<accession>A0A699XJW4</accession>
<feature type="non-terminal residue" evidence="1">
    <location>
        <position position="59"/>
    </location>
</feature>